<proteinExistence type="predicted"/>
<dbReference type="AlphaFoldDB" id="A0A0B2VFG3"/>
<evidence type="ECO:0000313" key="2">
    <source>
        <dbReference type="EMBL" id="KHN80209.1"/>
    </source>
</evidence>
<accession>A0A0B2VFG3</accession>
<keyword evidence="1" id="KW-1133">Transmembrane helix</keyword>
<evidence type="ECO:0000313" key="3">
    <source>
        <dbReference type="Proteomes" id="UP000031036"/>
    </source>
</evidence>
<keyword evidence="1" id="KW-0472">Membrane</keyword>
<keyword evidence="3" id="KW-1185">Reference proteome</keyword>
<keyword evidence="1" id="KW-0812">Transmembrane</keyword>
<reference evidence="2 3" key="1">
    <citation type="submission" date="2014-11" db="EMBL/GenBank/DDBJ databases">
        <title>Genetic blueprint of the zoonotic pathogen Toxocara canis.</title>
        <authorList>
            <person name="Zhu X.-Q."/>
            <person name="Korhonen P.K."/>
            <person name="Cai H."/>
            <person name="Young N.D."/>
            <person name="Nejsum P."/>
            <person name="von Samson-Himmelstjerna G."/>
            <person name="Boag P.R."/>
            <person name="Tan P."/>
            <person name="Li Q."/>
            <person name="Min J."/>
            <person name="Yang Y."/>
            <person name="Wang X."/>
            <person name="Fang X."/>
            <person name="Hall R.S."/>
            <person name="Hofmann A."/>
            <person name="Sternberg P.W."/>
            <person name="Jex A.R."/>
            <person name="Gasser R.B."/>
        </authorList>
    </citation>
    <scope>NUCLEOTIDE SEQUENCE [LARGE SCALE GENOMIC DNA]</scope>
    <source>
        <strain evidence="2">PN_DK_2014</strain>
    </source>
</reference>
<evidence type="ECO:0000256" key="1">
    <source>
        <dbReference type="SAM" id="Phobius"/>
    </source>
</evidence>
<dbReference type="Proteomes" id="UP000031036">
    <property type="component" value="Unassembled WGS sequence"/>
</dbReference>
<comment type="caution">
    <text evidence="2">The sequence shown here is derived from an EMBL/GenBank/DDBJ whole genome shotgun (WGS) entry which is preliminary data.</text>
</comment>
<organism evidence="2 3">
    <name type="scientific">Toxocara canis</name>
    <name type="common">Canine roundworm</name>
    <dbReference type="NCBI Taxonomy" id="6265"/>
    <lineage>
        <taxon>Eukaryota</taxon>
        <taxon>Metazoa</taxon>
        <taxon>Ecdysozoa</taxon>
        <taxon>Nematoda</taxon>
        <taxon>Chromadorea</taxon>
        <taxon>Rhabditida</taxon>
        <taxon>Spirurina</taxon>
        <taxon>Ascaridomorpha</taxon>
        <taxon>Ascaridoidea</taxon>
        <taxon>Toxocaridae</taxon>
        <taxon>Toxocara</taxon>
    </lineage>
</organism>
<dbReference type="EMBL" id="JPKZ01001757">
    <property type="protein sequence ID" value="KHN80209.1"/>
    <property type="molecule type" value="Genomic_DNA"/>
</dbReference>
<protein>
    <submittedName>
        <fullName evidence="2">Uncharacterized protein</fullName>
    </submittedName>
</protein>
<feature type="transmembrane region" description="Helical" evidence="1">
    <location>
        <begin position="54"/>
        <end position="71"/>
    </location>
</feature>
<name>A0A0B2VFG3_TOXCA</name>
<gene>
    <name evidence="2" type="ORF">Tcan_00357</name>
</gene>
<sequence>MIIFDVCYFCYSSRCVIFITFVRTAAGIHYLCACIRHFLVCFLGERLRNLKTRFLFLSPAIFIENACITAFNDIALKKKRTKVAPFTLAIAILMSAHWPRTI</sequence>